<organism evidence="1 2">
    <name type="scientific">Riccia sorocarpa</name>
    <dbReference type="NCBI Taxonomy" id="122646"/>
    <lineage>
        <taxon>Eukaryota</taxon>
        <taxon>Viridiplantae</taxon>
        <taxon>Streptophyta</taxon>
        <taxon>Embryophyta</taxon>
        <taxon>Marchantiophyta</taxon>
        <taxon>Marchantiopsida</taxon>
        <taxon>Marchantiidae</taxon>
        <taxon>Marchantiales</taxon>
        <taxon>Ricciaceae</taxon>
        <taxon>Riccia</taxon>
    </lineage>
</organism>
<dbReference type="PANTHER" id="PTHR47679:SF1">
    <property type="entry name" value="PROTEIN TORNADO 1"/>
    <property type="match status" value="1"/>
</dbReference>
<protein>
    <submittedName>
        <fullName evidence="1">Uncharacterized protein</fullName>
    </submittedName>
</protein>
<dbReference type="Gene3D" id="3.30.70.1390">
    <property type="entry name" value="ROC domain from the Parkinson's disease-associated leucine-rich repeat kinase 2"/>
    <property type="match status" value="1"/>
</dbReference>
<keyword evidence="2" id="KW-1185">Reference proteome</keyword>
<dbReference type="PANTHER" id="PTHR47679">
    <property type="entry name" value="PROTEIN TORNADO 1"/>
    <property type="match status" value="1"/>
</dbReference>
<name>A0ABD3I3D9_9MARC</name>
<dbReference type="InterPro" id="IPR027417">
    <property type="entry name" value="P-loop_NTPase"/>
</dbReference>
<proteinExistence type="predicted"/>
<dbReference type="Proteomes" id="UP001633002">
    <property type="component" value="Unassembled WGS sequence"/>
</dbReference>
<evidence type="ECO:0000313" key="2">
    <source>
        <dbReference type="Proteomes" id="UP001633002"/>
    </source>
</evidence>
<accession>A0ABD3I3D9</accession>
<evidence type="ECO:0000313" key="1">
    <source>
        <dbReference type="EMBL" id="KAL3698108.1"/>
    </source>
</evidence>
<comment type="caution">
    <text evidence="1">The sequence shown here is derived from an EMBL/GenBank/DDBJ whole genome shotgun (WGS) entry which is preliminary data.</text>
</comment>
<dbReference type="AlphaFoldDB" id="A0ABD3I3D9"/>
<dbReference type="SUPFAM" id="SSF52540">
    <property type="entry name" value="P-loop containing nucleoside triphosphate hydrolases"/>
    <property type="match status" value="1"/>
</dbReference>
<reference evidence="1 2" key="1">
    <citation type="submission" date="2024-09" db="EMBL/GenBank/DDBJ databases">
        <title>Chromosome-scale assembly of Riccia sorocarpa.</title>
        <authorList>
            <person name="Paukszto L."/>
        </authorList>
    </citation>
    <scope>NUCLEOTIDE SEQUENCE [LARGE SCALE GENOMIC DNA]</scope>
    <source>
        <strain evidence="1">LP-2024</strain>
        <tissue evidence="1">Aerial parts of the thallus</tissue>
    </source>
</reference>
<dbReference type="EMBL" id="JBJQOH010000002">
    <property type="protein sequence ID" value="KAL3698108.1"/>
    <property type="molecule type" value="Genomic_DNA"/>
</dbReference>
<sequence length="131" mass="14489">MNLLQENIYLEGVTVPVAWASEGKNALVQEALRRNTAQATYFSILHSAGLPFGEARAGRVFLCGEPFAGKTQLRASMIGTTGKKSRVMKQLLKLGKLVGLTMRTKGIDVELLRDDEEMQITIWDFGGQEIF</sequence>
<gene>
    <name evidence="1" type="ORF">R1sor_012184</name>
</gene>